<feature type="transmembrane region" description="Helical" evidence="6">
    <location>
        <begin position="12"/>
        <end position="34"/>
    </location>
</feature>
<keyword evidence="5 6" id="KW-0472">Membrane</keyword>
<comment type="subcellular location">
    <subcellularLocation>
        <location evidence="1">Membrane</location>
        <topology evidence="1">Multi-pass membrane protein</topology>
    </subcellularLocation>
</comment>
<dbReference type="GO" id="GO:0044038">
    <property type="term" value="P:cell wall macromolecule biosynthetic process"/>
    <property type="evidence" value="ECO:0007669"/>
    <property type="project" value="TreeGrafter"/>
</dbReference>
<accession>A0A2M7EB33</accession>
<protein>
    <recommendedName>
        <fullName evidence="9">Phospho-N-acetylmuramoyl-pentapeptide-transferase</fullName>
    </recommendedName>
</protein>
<comment type="caution">
    <text evidence="7">The sequence shown here is derived from an EMBL/GenBank/DDBJ whole genome shotgun (WGS) entry which is preliminary data.</text>
</comment>
<reference evidence="8" key="1">
    <citation type="submission" date="2017-09" db="EMBL/GenBank/DDBJ databases">
        <title>Depth-based differentiation of microbial function through sediment-hosted aquifers and enrichment of novel symbionts in the deep terrestrial subsurface.</title>
        <authorList>
            <person name="Probst A.J."/>
            <person name="Ladd B."/>
            <person name="Jarett J.K."/>
            <person name="Geller-Mcgrath D.E."/>
            <person name="Sieber C.M.K."/>
            <person name="Emerson J.B."/>
            <person name="Anantharaman K."/>
            <person name="Thomas B.C."/>
            <person name="Malmstrom R."/>
            <person name="Stieglmeier M."/>
            <person name="Klingl A."/>
            <person name="Woyke T."/>
            <person name="Ryan C.M."/>
            <person name="Banfield J.F."/>
        </authorList>
    </citation>
    <scope>NUCLEOTIDE SEQUENCE [LARGE SCALE GENOMIC DNA]</scope>
</reference>
<feature type="transmembrane region" description="Helical" evidence="6">
    <location>
        <begin position="176"/>
        <end position="201"/>
    </location>
</feature>
<feature type="transmembrane region" description="Helical" evidence="6">
    <location>
        <begin position="238"/>
        <end position="255"/>
    </location>
</feature>
<feature type="transmembrane region" description="Helical" evidence="6">
    <location>
        <begin position="288"/>
        <end position="308"/>
    </location>
</feature>
<evidence type="ECO:0008006" key="9">
    <source>
        <dbReference type="Google" id="ProtNLM"/>
    </source>
</evidence>
<keyword evidence="2" id="KW-0808">Transferase</keyword>
<dbReference type="Pfam" id="PF00953">
    <property type="entry name" value="Glycos_transf_4"/>
    <property type="match status" value="1"/>
</dbReference>
<feature type="transmembrane region" description="Helical" evidence="6">
    <location>
        <begin position="213"/>
        <end position="232"/>
    </location>
</feature>
<gene>
    <name evidence="7" type="ORF">COS09_02105</name>
</gene>
<dbReference type="PANTHER" id="PTHR22926">
    <property type="entry name" value="PHOSPHO-N-ACETYLMURAMOYL-PENTAPEPTIDE-TRANSFERASE"/>
    <property type="match status" value="1"/>
</dbReference>
<dbReference type="GO" id="GO:0005886">
    <property type="term" value="C:plasma membrane"/>
    <property type="evidence" value="ECO:0007669"/>
    <property type="project" value="TreeGrafter"/>
</dbReference>
<keyword evidence="3 6" id="KW-0812">Transmembrane</keyword>
<keyword evidence="4 6" id="KW-1133">Transmembrane helix</keyword>
<name>A0A2M7EB33_9BACT</name>
<evidence type="ECO:0000313" key="7">
    <source>
        <dbReference type="EMBL" id="PIV64952.1"/>
    </source>
</evidence>
<feature type="transmembrane region" description="Helical" evidence="6">
    <location>
        <begin position="340"/>
        <end position="358"/>
    </location>
</feature>
<feature type="transmembrane region" description="Helical" evidence="6">
    <location>
        <begin position="144"/>
        <end position="164"/>
    </location>
</feature>
<evidence type="ECO:0000313" key="8">
    <source>
        <dbReference type="Proteomes" id="UP000230766"/>
    </source>
</evidence>
<dbReference type="AlphaFoldDB" id="A0A2M7EB33"/>
<evidence type="ECO:0000256" key="1">
    <source>
        <dbReference type="ARBA" id="ARBA00004141"/>
    </source>
</evidence>
<feature type="transmembrane region" description="Helical" evidence="6">
    <location>
        <begin position="113"/>
        <end position="132"/>
    </location>
</feature>
<evidence type="ECO:0000256" key="3">
    <source>
        <dbReference type="ARBA" id="ARBA00022692"/>
    </source>
</evidence>
<organism evidence="7 8">
    <name type="scientific">Candidatus Nealsonbacteria bacterium CG01_land_8_20_14_3_00_12</name>
    <dbReference type="NCBI Taxonomy" id="1974697"/>
    <lineage>
        <taxon>Bacteria</taxon>
        <taxon>Candidatus Nealsoniibacteriota</taxon>
    </lineage>
</organism>
<dbReference type="Proteomes" id="UP000230766">
    <property type="component" value="Unassembled WGS sequence"/>
</dbReference>
<feature type="transmembrane region" description="Helical" evidence="6">
    <location>
        <begin position="73"/>
        <end position="93"/>
    </location>
</feature>
<dbReference type="InterPro" id="IPR000715">
    <property type="entry name" value="Glycosyl_transferase_4"/>
</dbReference>
<dbReference type="GO" id="GO:0071555">
    <property type="term" value="P:cell wall organization"/>
    <property type="evidence" value="ECO:0007669"/>
    <property type="project" value="TreeGrafter"/>
</dbReference>
<dbReference type="GO" id="GO:0016780">
    <property type="term" value="F:phosphotransferase activity, for other substituted phosphate groups"/>
    <property type="evidence" value="ECO:0007669"/>
    <property type="project" value="InterPro"/>
</dbReference>
<evidence type="ECO:0000256" key="4">
    <source>
        <dbReference type="ARBA" id="ARBA00022989"/>
    </source>
</evidence>
<evidence type="ECO:0000256" key="5">
    <source>
        <dbReference type="ARBA" id="ARBA00023136"/>
    </source>
</evidence>
<evidence type="ECO:0000256" key="6">
    <source>
        <dbReference type="SAM" id="Phobius"/>
    </source>
</evidence>
<dbReference type="PANTHER" id="PTHR22926:SF5">
    <property type="entry name" value="PHOSPHO-N-ACETYLMURAMOYL-PENTAPEPTIDE-TRANSFERASE HOMOLOG"/>
    <property type="match status" value="1"/>
</dbReference>
<proteinExistence type="predicted"/>
<sequence length="359" mass="39989">MTLFTFNVIRLLSIAALTAGIAFLLAPVLIKFLHKIKFWKKEARKKTITGEEAGVFYSLHKEREVTVPRGGGVLIWVSVLIVIFLFFGLSYFSHPWWFKKLNFLSRSETWLPLFTLLVAAIVGLVDDFLQVTGKGKYVGGGMEFTRRLLIVILIGLIGGLWFYYKLDWDTIHIPLIFNFPAGIDISLGLWIIPLFILVMVASWSGGVIDGLDGLSGGVFASIFGAFSIIAFSQGKADLATFCAAILGTLFAFLWFNIPPARFYMGETGILALTSTMAVVSFLTDSVVVLPIIAGVMVMEVGSIILQLLSKKFLLKKIWLSTPIHHHFEARSWPVYQVTMRFWLISIIFAILGVAIRLLG</sequence>
<evidence type="ECO:0000256" key="2">
    <source>
        <dbReference type="ARBA" id="ARBA00022679"/>
    </source>
</evidence>
<dbReference type="EMBL" id="PETJ01000057">
    <property type="protein sequence ID" value="PIV64952.1"/>
    <property type="molecule type" value="Genomic_DNA"/>
</dbReference>